<dbReference type="Pfam" id="PF26309">
    <property type="entry name" value="DUF8082"/>
    <property type="match status" value="1"/>
</dbReference>
<gene>
    <name evidence="2" type="ORF">ABOD76_14530</name>
</gene>
<dbReference type="InterPro" id="IPR058395">
    <property type="entry name" value="DUF8082"/>
</dbReference>
<proteinExistence type="predicted"/>
<feature type="domain" description="DUF8082" evidence="1">
    <location>
        <begin position="77"/>
        <end position="133"/>
    </location>
</feature>
<protein>
    <recommendedName>
        <fullName evidence="1">DUF8082 domain-containing protein</fullName>
    </recommendedName>
</protein>
<reference evidence="2" key="1">
    <citation type="submission" date="2024-06" db="EMBL/GenBank/DDBJ databases">
        <title>Draft Genome Sequence of Deinococcus sonorensis Type Strain KR-87, a Biofilm Producing Representative of the Genus Deinococcus.</title>
        <authorList>
            <person name="Boren L.S."/>
            <person name="Grosso R.A."/>
            <person name="Hugenberg-Cox A.N."/>
            <person name="Hill J.T.E."/>
            <person name="Albert C.M."/>
            <person name="Tuohy J.M."/>
        </authorList>
    </citation>
    <scope>NUCLEOTIDE SEQUENCE</scope>
    <source>
        <strain evidence="2">KR-87</strain>
    </source>
</reference>
<dbReference type="RefSeq" id="WP_350242691.1">
    <property type="nucleotide sequence ID" value="NZ_CP158299.1"/>
</dbReference>
<organism evidence="2">
    <name type="scientific">Deinococcus sonorensis KR-87</name>
    <dbReference type="NCBI Taxonomy" id="694439"/>
    <lineage>
        <taxon>Bacteria</taxon>
        <taxon>Thermotogati</taxon>
        <taxon>Deinococcota</taxon>
        <taxon>Deinococci</taxon>
        <taxon>Deinococcales</taxon>
        <taxon>Deinococcaceae</taxon>
        <taxon>Deinococcus</taxon>
    </lineage>
</organism>
<name>A0AAU7U7H4_9DEIO</name>
<dbReference type="EMBL" id="CP158299">
    <property type="protein sequence ID" value="XBV84654.1"/>
    <property type="molecule type" value="Genomic_DNA"/>
</dbReference>
<evidence type="ECO:0000259" key="1">
    <source>
        <dbReference type="Pfam" id="PF26309"/>
    </source>
</evidence>
<dbReference type="AlphaFoldDB" id="A0AAU7U7H4"/>
<accession>A0AAU7U7H4</accession>
<dbReference type="KEGG" id="dsc:ABOD76_14530"/>
<evidence type="ECO:0000313" key="2">
    <source>
        <dbReference type="EMBL" id="XBV84654.1"/>
    </source>
</evidence>
<sequence length="138" mass="15444">MTANLEYPSWPVGLSDQTLLPFAMWRVLDVVDGRQHVSKLAATLGMPEPQIKQVVHTVEQHLERAAQRERPINEEGLQLLTQCLNAVVGPMGRMMMDDALDDVGEQATLTRLIGALNAELNDTNRQAFLRQLRMRGIA</sequence>